<comment type="caution">
    <text evidence="3">The sequence shown here is derived from an EMBL/GenBank/DDBJ whole genome shotgun (WGS) entry which is preliminary data.</text>
</comment>
<reference evidence="4" key="1">
    <citation type="journal article" date="2019" name="Int. J. Syst. Evol. Microbiol.">
        <title>The Global Catalogue of Microorganisms (GCM) 10K type strain sequencing project: providing services to taxonomists for standard genome sequencing and annotation.</title>
        <authorList>
            <consortium name="The Broad Institute Genomics Platform"/>
            <consortium name="The Broad Institute Genome Sequencing Center for Infectious Disease"/>
            <person name="Wu L."/>
            <person name="Ma J."/>
        </authorList>
    </citation>
    <scope>NUCLEOTIDE SEQUENCE [LARGE SCALE GENOMIC DNA]</scope>
    <source>
        <strain evidence="4">JCM 14545</strain>
    </source>
</reference>
<dbReference type="InterPro" id="IPR010872">
    <property type="entry name" value="MDMPI_C-term_domain"/>
</dbReference>
<dbReference type="Proteomes" id="UP001501116">
    <property type="component" value="Unassembled WGS sequence"/>
</dbReference>
<dbReference type="GO" id="GO:0016853">
    <property type="term" value="F:isomerase activity"/>
    <property type="evidence" value="ECO:0007669"/>
    <property type="project" value="UniProtKB-KW"/>
</dbReference>
<dbReference type="InterPro" id="IPR017517">
    <property type="entry name" value="Maleyloyr_isom"/>
</dbReference>
<dbReference type="RefSeq" id="WP_344412314.1">
    <property type="nucleotide sequence ID" value="NZ_BAAANN010000001.1"/>
</dbReference>
<keyword evidence="4" id="KW-1185">Reference proteome</keyword>
<evidence type="ECO:0000259" key="1">
    <source>
        <dbReference type="Pfam" id="PF07398"/>
    </source>
</evidence>
<accession>A0ABP5BCH0</accession>
<organism evidence="3 4">
    <name type="scientific">Amycolatopsis minnesotensis</name>
    <dbReference type="NCBI Taxonomy" id="337894"/>
    <lineage>
        <taxon>Bacteria</taxon>
        <taxon>Bacillati</taxon>
        <taxon>Actinomycetota</taxon>
        <taxon>Actinomycetes</taxon>
        <taxon>Pseudonocardiales</taxon>
        <taxon>Pseudonocardiaceae</taxon>
        <taxon>Amycolatopsis</taxon>
    </lineage>
</organism>
<evidence type="ECO:0000259" key="2">
    <source>
        <dbReference type="Pfam" id="PF11716"/>
    </source>
</evidence>
<keyword evidence="3" id="KW-0413">Isomerase</keyword>
<dbReference type="EMBL" id="BAAANN010000001">
    <property type="protein sequence ID" value="GAA1938768.1"/>
    <property type="molecule type" value="Genomic_DNA"/>
</dbReference>
<dbReference type="PANTHER" id="PTHR40758:SF1">
    <property type="entry name" value="CONSERVED PROTEIN"/>
    <property type="match status" value="1"/>
</dbReference>
<dbReference type="Pfam" id="PF07398">
    <property type="entry name" value="MDMPI_C"/>
    <property type="match status" value="1"/>
</dbReference>
<protein>
    <submittedName>
        <fullName evidence="3">Maleylpyruvate isomerase family mycothiol-dependent enzyme</fullName>
    </submittedName>
</protein>
<dbReference type="InterPro" id="IPR034660">
    <property type="entry name" value="DinB/YfiT-like"/>
</dbReference>
<proteinExistence type="predicted"/>
<dbReference type="Gene3D" id="1.20.120.450">
    <property type="entry name" value="dinb family like domain"/>
    <property type="match status" value="1"/>
</dbReference>
<dbReference type="PANTHER" id="PTHR40758">
    <property type="entry name" value="CONSERVED PROTEIN"/>
    <property type="match status" value="1"/>
</dbReference>
<evidence type="ECO:0000313" key="4">
    <source>
        <dbReference type="Proteomes" id="UP001501116"/>
    </source>
</evidence>
<dbReference type="Pfam" id="PF11716">
    <property type="entry name" value="MDMPI_N"/>
    <property type="match status" value="1"/>
</dbReference>
<dbReference type="NCBIfam" id="TIGR03083">
    <property type="entry name" value="maleylpyruvate isomerase family mycothiol-dependent enzyme"/>
    <property type="match status" value="1"/>
</dbReference>
<feature type="domain" description="Mycothiol-dependent maleylpyruvate isomerase metal-binding" evidence="2">
    <location>
        <begin position="12"/>
        <end position="149"/>
    </location>
</feature>
<name>A0ABP5BCH0_9PSEU</name>
<dbReference type="InterPro" id="IPR024344">
    <property type="entry name" value="MDMPI_metal-binding"/>
</dbReference>
<gene>
    <name evidence="3" type="ORF">GCM10009754_02230</name>
</gene>
<sequence>MDRLAHLRRDVHAFESAARAAADGSDAPTVPSCPGWTVSDLVAHLGWVHRYVTHIVADRLAEPPDEADASFVGLPPDLTGWPSLDGTPSEGPVPATLLGWFTEGAAALESAFRGAREDERVWSWADEHTVGFWLRIQAVEAAVHRWDVENAVTTARPIDAGLAADAISHNFEVMVPRRREEAPAEPGRGERYRFRATDRAAAWTVRFGADDVAFTDGEGDVELAGTASDLMLFLWHRIPADRLSVSGDQAVLDRYFALVPPA</sequence>
<dbReference type="SUPFAM" id="SSF109854">
    <property type="entry name" value="DinB/YfiT-like putative metalloenzymes"/>
    <property type="match status" value="1"/>
</dbReference>
<evidence type="ECO:0000313" key="3">
    <source>
        <dbReference type="EMBL" id="GAA1938768.1"/>
    </source>
</evidence>
<feature type="domain" description="MDMPI C-terminal" evidence="1">
    <location>
        <begin position="162"/>
        <end position="254"/>
    </location>
</feature>